<name>A0A2P8HQK3_9BACI</name>
<dbReference type="Proteomes" id="UP000242310">
    <property type="component" value="Unassembled WGS sequence"/>
</dbReference>
<comment type="caution">
    <text evidence="2">The sequence shown here is derived from an EMBL/GenBank/DDBJ whole genome shotgun (WGS) entry which is preliminary data.</text>
</comment>
<dbReference type="InterPro" id="IPR018723">
    <property type="entry name" value="DUF2254_membrane"/>
</dbReference>
<feature type="transmembrane region" description="Helical" evidence="1">
    <location>
        <begin position="131"/>
        <end position="154"/>
    </location>
</feature>
<reference evidence="2 3" key="1">
    <citation type="submission" date="2018-03" db="EMBL/GenBank/DDBJ databases">
        <title>Genomic Encyclopedia of Type Strains, Phase III (KMG-III): the genomes of soil and plant-associated and newly described type strains.</title>
        <authorList>
            <person name="Whitman W."/>
        </authorList>
    </citation>
    <scope>NUCLEOTIDE SEQUENCE [LARGE SCALE GENOMIC DNA]</scope>
    <source>
        <strain evidence="2 3">CGMCC 1.07653</strain>
    </source>
</reference>
<feature type="transmembrane region" description="Helical" evidence="1">
    <location>
        <begin position="55"/>
        <end position="85"/>
    </location>
</feature>
<proteinExistence type="predicted"/>
<protein>
    <submittedName>
        <fullName evidence="2">Putative membrane protein</fullName>
    </submittedName>
</protein>
<dbReference type="AlphaFoldDB" id="A0A2P8HQK3"/>
<dbReference type="EMBL" id="PYAV01000004">
    <property type="protein sequence ID" value="PSL48499.1"/>
    <property type="molecule type" value="Genomic_DNA"/>
</dbReference>
<dbReference type="RefSeq" id="WP_245893901.1">
    <property type="nucleotide sequence ID" value="NZ_PYAV01000004.1"/>
</dbReference>
<accession>A0A2P8HQK3</accession>
<organism evidence="2 3">
    <name type="scientific">Salsuginibacillus halophilus</name>
    <dbReference type="NCBI Taxonomy" id="517424"/>
    <lineage>
        <taxon>Bacteria</taxon>
        <taxon>Bacillati</taxon>
        <taxon>Bacillota</taxon>
        <taxon>Bacilli</taxon>
        <taxon>Bacillales</taxon>
        <taxon>Bacillaceae</taxon>
        <taxon>Salsuginibacillus</taxon>
    </lineage>
</organism>
<dbReference type="Pfam" id="PF10011">
    <property type="entry name" value="DUF2254"/>
    <property type="match status" value="1"/>
</dbReference>
<keyword evidence="1" id="KW-1133">Transmembrane helix</keyword>
<keyword evidence="1" id="KW-0812">Transmembrane</keyword>
<evidence type="ECO:0000313" key="2">
    <source>
        <dbReference type="EMBL" id="PSL48499.1"/>
    </source>
</evidence>
<gene>
    <name evidence="2" type="ORF">B0H94_10499</name>
</gene>
<evidence type="ECO:0000256" key="1">
    <source>
        <dbReference type="SAM" id="Phobius"/>
    </source>
</evidence>
<keyword evidence="1" id="KW-0472">Membrane</keyword>
<feature type="transmembrane region" description="Helical" evidence="1">
    <location>
        <begin position="106"/>
        <end position="125"/>
    </location>
</feature>
<sequence length="442" mass="51404">MSRRQLWYELRTNLWFSSVIYALFALLIVYSAYWLDFNTNISAVMPETLLINYEFFYTVISTLLASVITLNAFTFNSTLVILTTFSGQFSPRLLLNFINDHRTQHVLGIFNATFVVMITAFFIVNEAVQETYVMLPLLTFSMMFLAMANFVYFINHAVKWMQVPTLAFNMKMESRDKIMKMLGEDLEPYRIREPDKNVEELSSKDANTIYADKTGFLQIIDFKKLIKRASKDDVILRLEVRVGDFVVKGTPILLYWIKEGERINESSYRNFLYFGHKKTEIQDLEFGLNKLKEIAIKSIGNNDPDTAKNVVYQLTDLLLDIATITKFTPYLANEDNELRLIIPDESFDYYLNTAFAHIVYYAKDDPIIMNDIVEGLALLAKSLETSDMKCCWKFTEAMIRAHTPKHSFTYENKRLHSRLREIAVMTDEVEAYNELIDDIKIG</sequence>
<keyword evidence="3" id="KW-1185">Reference proteome</keyword>
<evidence type="ECO:0000313" key="3">
    <source>
        <dbReference type="Proteomes" id="UP000242310"/>
    </source>
</evidence>
<feature type="transmembrane region" description="Helical" evidence="1">
    <location>
        <begin position="12"/>
        <end position="35"/>
    </location>
</feature>